<evidence type="ECO:0000313" key="7">
    <source>
        <dbReference type="EMBL" id="KAA5470181.1"/>
    </source>
</evidence>
<dbReference type="AlphaFoldDB" id="A0A413J8J1"/>
<comment type="subcellular location">
    <subcellularLocation>
        <location evidence="1">Cell outer membrane</location>
        <topology evidence="1">Multi-pass membrane protein</topology>
    </subcellularLocation>
</comment>
<reference evidence="13 14" key="2">
    <citation type="journal article" date="2019" name="Nat. Med.">
        <title>A library of human gut bacterial isolates paired with longitudinal multiomics data enables mechanistic microbiome research.</title>
        <authorList>
            <person name="Poyet M."/>
            <person name="Groussin M."/>
            <person name="Gibbons S.M."/>
            <person name="Avila-Pacheco J."/>
            <person name="Jiang X."/>
            <person name="Kearney S.M."/>
            <person name="Perrotta A.R."/>
            <person name="Berdy B."/>
            <person name="Zhao S."/>
            <person name="Lieberman T.D."/>
            <person name="Swanson P.K."/>
            <person name="Smith M."/>
            <person name="Roesemann S."/>
            <person name="Alexander J.E."/>
            <person name="Rich S.A."/>
            <person name="Livny J."/>
            <person name="Vlamakis H."/>
            <person name="Clish C."/>
            <person name="Bullock K."/>
            <person name="Deik A."/>
            <person name="Scott J."/>
            <person name="Pierce K.A."/>
            <person name="Xavier R.J."/>
            <person name="Alm E.J."/>
        </authorList>
    </citation>
    <scope>NUCLEOTIDE SEQUENCE [LARGE SCALE GENOMIC DNA]</scope>
    <source>
        <strain evidence="7 13">BIOML-A25</strain>
        <strain evidence="6 14">BIOML-A31</strain>
    </source>
</reference>
<dbReference type="InterPro" id="IPR008969">
    <property type="entry name" value="CarboxyPept-like_regulatory"/>
</dbReference>
<evidence type="ECO:0000256" key="2">
    <source>
        <dbReference type="RuleBase" id="RU003357"/>
    </source>
</evidence>
<evidence type="ECO:0000313" key="9">
    <source>
        <dbReference type="EMBL" id="RGR65461.1"/>
    </source>
</evidence>
<dbReference type="NCBIfam" id="TIGR04057">
    <property type="entry name" value="SusC_RagA_signa"/>
    <property type="match status" value="1"/>
</dbReference>
<evidence type="ECO:0000259" key="5">
    <source>
        <dbReference type="Pfam" id="PF07715"/>
    </source>
</evidence>
<dbReference type="EMBL" id="VVYJ01000023">
    <property type="protein sequence ID" value="KAA5470181.1"/>
    <property type="molecule type" value="Genomic_DNA"/>
</dbReference>
<dbReference type="InterPro" id="IPR012910">
    <property type="entry name" value="Plug_dom"/>
</dbReference>
<dbReference type="FunFam" id="2.170.130.10:FF:000003">
    <property type="entry name" value="SusC/RagA family TonB-linked outer membrane protein"/>
    <property type="match status" value="1"/>
</dbReference>
<dbReference type="GO" id="GO:0009279">
    <property type="term" value="C:cell outer membrane"/>
    <property type="evidence" value="ECO:0007669"/>
    <property type="project" value="UniProtKB-SubCell"/>
</dbReference>
<dbReference type="SUPFAM" id="SSF49464">
    <property type="entry name" value="Carboxypeptidase regulatory domain-like"/>
    <property type="match status" value="1"/>
</dbReference>
<dbReference type="Gene3D" id="2.60.40.1120">
    <property type="entry name" value="Carboxypeptidase-like, regulatory domain"/>
    <property type="match status" value="1"/>
</dbReference>
<dbReference type="Pfam" id="PF00593">
    <property type="entry name" value="TonB_dep_Rec_b-barrel"/>
    <property type="match status" value="1"/>
</dbReference>
<dbReference type="SUPFAM" id="SSF56935">
    <property type="entry name" value="Porins"/>
    <property type="match status" value="1"/>
</dbReference>
<dbReference type="EMBL" id="QRUO01000038">
    <property type="protein sequence ID" value="RGR65461.1"/>
    <property type="molecule type" value="Genomic_DNA"/>
</dbReference>
<dbReference type="Pfam" id="PF13715">
    <property type="entry name" value="CarbopepD_reg_2"/>
    <property type="match status" value="1"/>
</dbReference>
<keyword evidence="1" id="KW-1134">Transmembrane beta strand</keyword>
<evidence type="ECO:0000313" key="14">
    <source>
        <dbReference type="Proteomes" id="UP000475905"/>
    </source>
</evidence>
<dbReference type="InterPro" id="IPR000531">
    <property type="entry name" value="Beta-barrel_TonB"/>
</dbReference>
<evidence type="ECO:0000313" key="10">
    <source>
        <dbReference type="EMBL" id="RGY27804.1"/>
    </source>
</evidence>
<gene>
    <name evidence="9" type="ORF">DWY26_22115</name>
    <name evidence="10" type="ORF">DXA49_05080</name>
    <name evidence="6" type="ORF">F2Y36_18465</name>
    <name evidence="7" type="ORF">F2Y39_22085</name>
    <name evidence="8" type="ORF">Q4469_18625</name>
</gene>
<evidence type="ECO:0000259" key="4">
    <source>
        <dbReference type="Pfam" id="PF00593"/>
    </source>
</evidence>
<evidence type="ECO:0000313" key="13">
    <source>
        <dbReference type="Proteomes" id="UP000427825"/>
    </source>
</evidence>
<name>A0A413J8J1_9BACE</name>
<dbReference type="PROSITE" id="PS52016">
    <property type="entry name" value="TONB_DEPENDENT_REC_3"/>
    <property type="match status" value="1"/>
</dbReference>
<evidence type="ECO:0000313" key="11">
    <source>
        <dbReference type="Proteomes" id="UP000284205"/>
    </source>
</evidence>
<dbReference type="RefSeq" id="WP_005677650.1">
    <property type="nucleotide sequence ID" value="NZ_CP022412.2"/>
</dbReference>
<reference evidence="8" key="3">
    <citation type="submission" date="2023-07" db="EMBL/GenBank/DDBJ databases">
        <title>Whole Genome Sequencing of Colonoscopy isolates.</title>
        <authorList>
            <person name="Surve S.V."/>
            <person name="Valls R.A."/>
            <person name="Barrak K.E."/>
            <person name="Gardner T.B."/>
            <person name="O'Toole G.A."/>
        </authorList>
    </citation>
    <scope>NUCLEOTIDE SEQUENCE</scope>
    <source>
        <strain evidence="8">GP0119</strain>
    </source>
</reference>
<feature type="signal peptide" evidence="3">
    <location>
        <begin position="1"/>
        <end position="30"/>
    </location>
</feature>
<keyword evidence="1" id="KW-0812">Transmembrane</keyword>
<feature type="domain" description="TonB-dependent receptor plug" evidence="5">
    <location>
        <begin position="138"/>
        <end position="244"/>
    </location>
</feature>
<feature type="chain" id="PRO_5042713776" evidence="3">
    <location>
        <begin position="31"/>
        <end position="1052"/>
    </location>
</feature>
<keyword evidence="3" id="KW-0732">Signal</keyword>
<evidence type="ECO:0000256" key="1">
    <source>
        <dbReference type="PROSITE-ProRule" id="PRU01360"/>
    </source>
</evidence>
<dbReference type="Proteomes" id="UP000475905">
    <property type="component" value="Unassembled WGS sequence"/>
</dbReference>
<reference evidence="11 12" key="1">
    <citation type="submission" date="2018-08" db="EMBL/GenBank/DDBJ databases">
        <title>A genome reference for cultivated species of the human gut microbiota.</title>
        <authorList>
            <person name="Zou Y."/>
            <person name="Xue W."/>
            <person name="Luo G."/>
        </authorList>
    </citation>
    <scope>NUCLEOTIDE SEQUENCE [LARGE SCALE GENOMIC DNA]</scope>
    <source>
        <strain evidence="9 11">AF24-29LB</strain>
        <strain evidence="10 12">OF02-6LB</strain>
    </source>
</reference>
<dbReference type="InterPro" id="IPR039426">
    <property type="entry name" value="TonB-dep_rcpt-like"/>
</dbReference>
<keyword evidence="1" id="KW-0998">Cell outer membrane</keyword>
<comment type="caution">
    <text evidence="10">The sequence shown here is derived from an EMBL/GenBank/DDBJ whole genome shotgun (WGS) entry which is preliminary data.</text>
</comment>
<keyword evidence="1" id="KW-0813">Transport</keyword>
<dbReference type="Proteomes" id="UP000427825">
    <property type="component" value="Unassembled WGS sequence"/>
</dbReference>
<dbReference type="Gene3D" id="2.170.130.10">
    <property type="entry name" value="TonB-dependent receptor, plug domain"/>
    <property type="match status" value="1"/>
</dbReference>
<dbReference type="EMBL" id="VVYP01000027">
    <property type="protein sequence ID" value="KAA5460189.1"/>
    <property type="molecule type" value="Genomic_DNA"/>
</dbReference>
<feature type="domain" description="TonB-dependent receptor-like beta-barrel" evidence="4">
    <location>
        <begin position="445"/>
        <end position="811"/>
    </location>
</feature>
<dbReference type="Proteomes" id="UP000284431">
    <property type="component" value="Unassembled WGS sequence"/>
</dbReference>
<dbReference type="InterPro" id="IPR023996">
    <property type="entry name" value="TonB-dep_OMP_SusC/RagA"/>
</dbReference>
<accession>A0A413J8J1</accession>
<organism evidence="10 12">
    <name type="scientific">Bacteroides caccae</name>
    <dbReference type="NCBI Taxonomy" id="47678"/>
    <lineage>
        <taxon>Bacteria</taxon>
        <taxon>Pseudomonadati</taxon>
        <taxon>Bacteroidota</taxon>
        <taxon>Bacteroidia</taxon>
        <taxon>Bacteroidales</taxon>
        <taxon>Bacteroidaceae</taxon>
        <taxon>Bacteroides</taxon>
    </lineage>
</organism>
<dbReference type="EMBL" id="JAUONL010000021">
    <property type="protein sequence ID" value="MDO6359663.1"/>
    <property type="molecule type" value="Genomic_DNA"/>
</dbReference>
<keyword evidence="10" id="KW-0675">Receptor</keyword>
<evidence type="ECO:0000313" key="12">
    <source>
        <dbReference type="Proteomes" id="UP000284431"/>
    </source>
</evidence>
<proteinExistence type="inferred from homology"/>
<dbReference type="KEGG" id="bcac:CGC64_09430"/>
<dbReference type="Proteomes" id="UP001170023">
    <property type="component" value="Unassembled WGS sequence"/>
</dbReference>
<evidence type="ECO:0000313" key="8">
    <source>
        <dbReference type="EMBL" id="MDO6359663.1"/>
    </source>
</evidence>
<protein>
    <submittedName>
        <fullName evidence="10">TonB-dependent receptor</fullName>
    </submittedName>
</protein>
<dbReference type="Proteomes" id="UP000284205">
    <property type="component" value="Unassembled WGS sequence"/>
</dbReference>
<evidence type="ECO:0000313" key="6">
    <source>
        <dbReference type="EMBL" id="KAA5460189.1"/>
    </source>
</evidence>
<comment type="similarity">
    <text evidence="1 2">Belongs to the TonB-dependent receptor family.</text>
</comment>
<dbReference type="Pfam" id="PF07715">
    <property type="entry name" value="Plug"/>
    <property type="match status" value="1"/>
</dbReference>
<sequence>MMTYYKKCRIYGVVSVAFSVLFAFSEFAVAEPLSVFNGKTVVGVQQTKRTISGIVKDATGAIIGATVMEKGSNNGAVTNINGEFTLNVSPGATLVISYIGYKDHVITVDNQDFITISMVEDTQKLNEVVVVGYGTQKKVNLSGAVSSIAVDKITEGRPINNISNALAGMAAGVQVMSSSNQPGEDNAYIRVRGQGTLNSAAPLVLIDGVEASINSVNPQDVATISVLKDAASAAIYGSRAANGVILITTKQGKAGSIKINYNGYVAFESIRSTLTPISNYADYMELINEGLLNSNQQEPFSQPMIDAWKNDAGKNPLLYPNTNWVKETFRPSTATTHTLSVSGGTDKIRFYTSFGYNNDPGVMENTGHKSYNARINIDANVKKWIKIGLQASGWISDSGVSSVSDVFKTAVATTPGMVFRAPDGRYGAMNNVEDNAQSAGNNPLRKLNSLEGNKRSNRYKARFYGTITPFKGFSVTASYSAEFVHSLTEKKPIFVNGWNFQLDSETYTPKGKTSISNSQSNIERNFGDIVARYEAQLFNQQFTIKALVGASQDQYTSKSFSANKQDLLDISLNVLNAATGDASASGSISSWAMRSFFGRINLGWKDKYLAELNLRTDGSSRFARKKRWGYFPSLSAAWRLDQEAFMENIVSKGLNNLKLRVSYGSLGNNSIGNYDAISLYGKTVYVFNNKPAIGMAQSAISNASVTWESTYVTDIGLDFGLFNNRLSGTIDWFNKRTVDILINLPTPAVHGSTSIPKQNSATVTNKGIELSLGWQDQVSDFSYYINGNFTYVKNEVNKYKGTGVDGREINGAKVLWEGYPINAGYMLLVDRIIQTDEDLQLVQNMIDNAPLDKNGKKINPFATYGKPEKGDLLYKDTNNDGIIDKDDRQIVSDGPNPKFFYGLNAGVTYKGIDFSTIFQGIGGVKVYWQQEGYNTPTVRHGYQINKEIADGRWYEGRTDATYPRLLNYTDKRNTQISDFYLENKAFLKIKNIQLGYSLPKTFVARFGVEKFRIYGSLENFFTFTKYKGFDPEVSGMNYPTMKKAVIGIDLTF</sequence>
<keyword evidence="1 2" id="KW-0472">Membrane</keyword>
<dbReference type="EMBL" id="QSCS01000006">
    <property type="protein sequence ID" value="RGY27804.1"/>
    <property type="molecule type" value="Genomic_DNA"/>
</dbReference>
<dbReference type="InterPro" id="IPR023997">
    <property type="entry name" value="TonB-dep_OMP_SusC/RagA_CS"/>
</dbReference>
<dbReference type="InterPro" id="IPR037066">
    <property type="entry name" value="Plug_dom_sf"/>
</dbReference>
<dbReference type="NCBIfam" id="TIGR04056">
    <property type="entry name" value="OMP_RagA_SusC"/>
    <property type="match status" value="1"/>
</dbReference>
<keyword evidence="2" id="KW-0798">TonB box</keyword>
<evidence type="ECO:0000256" key="3">
    <source>
        <dbReference type="SAM" id="SignalP"/>
    </source>
</evidence>